<accession>A0ABU3S418</accession>
<dbReference type="EMBL" id="JAWDID010000006">
    <property type="protein sequence ID" value="MDU0339486.1"/>
    <property type="molecule type" value="Genomic_DNA"/>
</dbReference>
<feature type="transmembrane region" description="Helical" evidence="9">
    <location>
        <begin position="33"/>
        <end position="53"/>
    </location>
</feature>
<evidence type="ECO:0000256" key="4">
    <source>
        <dbReference type="ARBA" id="ARBA00022519"/>
    </source>
</evidence>
<evidence type="ECO:0000256" key="2">
    <source>
        <dbReference type="ARBA" id="ARBA00022448"/>
    </source>
</evidence>
<evidence type="ECO:0000313" key="11">
    <source>
        <dbReference type="EMBL" id="MDU0339486.1"/>
    </source>
</evidence>
<keyword evidence="12" id="KW-1185">Reference proteome</keyword>
<evidence type="ECO:0000256" key="6">
    <source>
        <dbReference type="ARBA" id="ARBA00022989"/>
    </source>
</evidence>
<dbReference type="Proteomes" id="UP001254257">
    <property type="component" value="Unassembled WGS sequence"/>
</dbReference>
<comment type="caution">
    <text evidence="11">The sequence shown here is derived from an EMBL/GenBank/DDBJ whole genome shotgun (WGS) entry which is preliminary data.</text>
</comment>
<keyword evidence="2 9" id="KW-0813">Transport</keyword>
<comment type="similarity">
    <text evidence="8 9">Belongs to the TRAP transporter small permease family.</text>
</comment>
<dbReference type="PANTHER" id="PTHR35011">
    <property type="entry name" value="2,3-DIKETO-L-GULONATE TRAP TRANSPORTER SMALL PERMEASE PROTEIN YIAM"/>
    <property type="match status" value="1"/>
</dbReference>
<comment type="subcellular location">
    <subcellularLocation>
        <location evidence="1 9">Cell inner membrane</location>
        <topology evidence="1 9">Multi-pass membrane protein</topology>
    </subcellularLocation>
</comment>
<evidence type="ECO:0000256" key="7">
    <source>
        <dbReference type="ARBA" id="ARBA00023136"/>
    </source>
</evidence>
<evidence type="ECO:0000256" key="3">
    <source>
        <dbReference type="ARBA" id="ARBA00022475"/>
    </source>
</evidence>
<dbReference type="Pfam" id="PF04290">
    <property type="entry name" value="DctQ"/>
    <property type="match status" value="1"/>
</dbReference>
<evidence type="ECO:0000256" key="1">
    <source>
        <dbReference type="ARBA" id="ARBA00004429"/>
    </source>
</evidence>
<feature type="transmembrane region" description="Helical" evidence="9">
    <location>
        <begin position="65"/>
        <end position="81"/>
    </location>
</feature>
<keyword evidence="6 9" id="KW-1133">Transmembrane helix</keyword>
<keyword evidence="4 9" id="KW-0997">Cell inner membrane</keyword>
<gene>
    <name evidence="11" type="ORF">RKE40_06325</name>
</gene>
<keyword evidence="7 9" id="KW-0472">Membrane</keyword>
<keyword evidence="3" id="KW-1003">Cell membrane</keyword>
<organism evidence="11 12">
    <name type="scientific">Bosea rubneri</name>
    <dbReference type="NCBI Taxonomy" id="3075434"/>
    <lineage>
        <taxon>Bacteria</taxon>
        <taxon>Pseudomonadati</taxon>
        <taxon>Pseudomonadota</taxon>
        <taxon>Alphaproteobacteria</taxon>
        <taxon>Hyphomicrobiales</taxon>
        <taxon>Boseaceae</taxon>
        <taxon>Bosea</taxon>
    </lineage>
</organism>
<dbReference type="InterPro" id="IPR055348">
    <property type="entry name" value="DctQ"/>
</dbReference>
<feature type="domain" description="Tripartite ATP-independent periplasmic transporters DctQ component" evidence="10">
    <location>
        <begin position="42"/>
        <end position="188"/>
    </location>
</feature>
<comment type="subunit">
    <text evidence="9">The complex comprises the extracytoplasmic solute receptor protein and the two transmembrane proteins.</text>
</comment>
<feature type="transmembrane region" description="Helical" evidence="9">
    <location>
        <begin position="102"/>
        <end position="127"/>
    </location>
</feature>
<dbReference type="InterPro" id="IPR007387">
    <property type="entry name" value="TRAP_DctQ"/>
</dbReference>
<sequence length="208" mass="23097">MINQAMAAKSRAMAVPEVVVALSGRWLRLEHKAIQGLMFLLSALILLNVVTRYAGHPIYWIDESAVYSVVWLTFIGASAMTRMRLDFAVTMLTERFSERGAAIFRVVATLGVLLFGIGLLVMCWLWLDPVGIAQAGFDAREYAGQSFNFIYTERTQTLNWPTWVIYLIMPLFAFSMSLHALANLFEDLGLVAKQALPGFAANADGVVN</sequence>
<comment type="function">
    <text evidence="9">Part of the tripartite ATP-independent periplasmic (TRAP) transport system.</text>
</comment>
<proteinExistence type="inferred from homology"/>
<keyword evidence="5 9" id="KW-0812">Transmembrane</keyword>
<protein>
    <recommendedName>
        <fullName evidence="9">TRAP transporter small permease protein</fullName>
    </recommendedName>
</protein>
<evidence type="ECO:0000256" key="5">
    <source>
        <dbReference type="ARBA" id="ARBA00022692"/>
    </source>
</evidence>
<evidence type="ECO:0000256" key="9">
    <source>
        <dbReference type="RuleBase" id="RU369079"/>
    </source>
</evidence>
<name>A0ABU3S418_9HYPH</name>
<reference evidence="11 12" key="1">
    <citation type="submission" date="2023-09" db="EMBL/GenBank/DDBJ databases">
        <title>Whole genome shotgun sequencing (WGS) of Bosea sp. ZW T0_25, isolated from stored onions (Allium cepa).</title>
        <authorList>
            <person name="Stoll D.A."/>
            <person name="Huch M."/>
        </authorList>
    </citation>
    <scope>NUCLEOTIDE SEQUENCE [LARGE SCALE GENOMIC DNA]</scope>
    <source>
        <strain evidence="11 12">ZW T0_25</strain>
    </source>
</reference>
<evidence type="ECO:0000259" key="10">
    <source>
        <dbReference type="Pfam" id="PF04290"/>
    </source>
</evidence>
<dbReference type="PANTHER" id="PTHR35011:SF2">
    <property type="entry name" value="2,3-DIKETO-L-GULONATE TRAP TRANSPORTER SMALL PERMEASE PROTEIN YIAM"/>
    <property type="match status" value="1"/>
</dbReference>
<feature type="transmembrane region" description="Helical" evidence="9">
    <location>
        <begin position="163"/>
        <end position="185"/>
    </location>
</feature>
<evidence type="ECO:0000256" key="8">
    <source>
        <dbReference type="ARBA" id="ARBA00038436"/>
    </source>
</evidence>
<evidence type="ECO:0000313" key="12">
    <source>
        <dbReference type="Proteomes" id="UP001254257"/>
    </source>
</evidence>